<feature type="transmembrane region" description="Helical" evidence="1">
    <location>
        <begin position="12"/>
        <end position="35"/>
    </location>
</feature>
<keyword evidence="1" id="KW-0812">Transmembrane</keyword>
<accession>A0A383RLA8</accession>
<sequence length="48" mass="5454">MYTSSTLKGHPVFLRLQGYGVFLFFCARSSGWGLWGKREIKGIALKMD</sequence>
<organism evidence="2 3">
    <name type="scientific">Paenibacillus alvei</name>
    <name type="common">Bacillus alvei</name>
    <dbReference type="NCBI Taxonomy" id="44250"/>
    <lineage>
        <taxon>Bacteria</taxon>
        <taxon>Bacillati</taxon>
        <taxon>Bacillota</taxon>
        <taxon>Bacilli</taxon>
        <taxon>Bacillales</taxon>
        <taxon>Paenibacillaceae</taxon>
        <taxon>Paenibacillus</taxon>
    </lineage>
</organism>
<gene>
    <name evidence="2" type="ORF">PBLR_15599</name>
</gene>
<dbReference type="Proteomes" id="UP000304148">
    <property type="component" value="Chromosome"/>
</dbReference>
<keyword evidence="1" id="KW-1133">Transmembrane helix</keyword>
<dbReference type="EMBL" id="LS992241">
    <property type="protein sequence ID" value="SYX87169.1"/>
    <property type="molecule type" value="Genomic_DNA"/>
</dbReference>
<reference evidence="3" key="1">
    <citation type="submission" date="2018-08" db="EMBL/GenBank/DDBJ databases">
        <authorList>
            <person name="Chevrot R."/>
        </authorList>
    </citation>
    <scope>NUCLEOTIDE SEQUENCE [LARGE SCALE GENOMIC DNA]</scope>
</reference>
<evidence type="ECO:0000313" key="2">
    <source>
        <dbReference type="EMBL" id="SYX87169.1"/>
    </source>
</evidence>
<evidence type="ECO:0000256" key="1">
    <source>
        <dbReference type="SAM" id="Phobius"/>
    </source>
</evidence>
<proteinExistence type="predicted"/>
<dbReference type="AlphaFoldDB" id="A0A383RLA8"/>
<evidence type="ECO:0000313" key="3">
    <source>
        <dbReference type="Proteomes" id="UP000304148"/>
    </source>
</evidence>
<keyword evidence="1" id="KW-0472">Membrane</keyword>
<protein>
    <submittedName>
        <fullName evidence="2">Uncharacterized protein</fullName>
    </submittedName>
</protein>
<name>A0A383RLA8_PAEAL</name>